<name>A0A3M0G6U6_9ACTN</name>
<keyword evidence="1" id="KW-0808">Transferase</keyword>
<sequence>MSRNPPRPGICHACESVEPPQRGLACLVLAAGLGTRMRPFTDVTPKPLLTVNNEELLARSISQAAAVAARTAVNAFHLAEQIVEFVERSSIHVSREPQLMGTAGAVAQVAHWLEDDDLLILNADTWLAALDEDFVAGWDRTGPRLLVKDVGRASDFGTLRFVGASLLPNELARGLQVKPSGLYEEVWRPRIGSLDLFVTQAMAFDCGTPLEFLQANLAVSGLSAVVHPTSHPGGTVVDSVFLRGATSPPGSVCVGEIRDGFGNLYAAPDPGNIRTPAKAIQRP</sequence>
<accession>A0A3M0G6U6</accession>
<comment type="caution">
    <text evidence="4">The sequence shown here is derived from an EMBL/GenBank/DDBJ whole genome shotgun (WGS) entry which is preliminary data.</text>
</comment>
<evidence type="ECO:0000256" key="2">
    <source>
        <dbReference type="ARBA" id="ARBA00022695"/>
    </source>
</evidence>
<dbReference type="AlphaFoldDB" id="A0A3M0G6U6"/>
<keyword evidence="2" id="KW-0548">Nucleotidyltransferase</keyword>
<proteinExistence type="predicted"/>
<organism evidence="4 5">
    <name type="scientific">Tessaracoccus antarcticus</name>
    <dbReference type="NCBI Taxonomy" id="2479848"/>
    <lineage>
        <taxon>Bacteria</taxon>
        <taxon>Bacillati</taxon>
        <taxon>Actinomycetota</taxon>
        <taxon>Actinomycetes</taxon>
        <taxon>Propionibacteriales</taxon>
        <taxon>Propionibacteriaceae</taxon>
        <taxon>Tessaracoccus</taxon>
    </lineage>
</organism>
<dbReference type="SUPFAM" id="SSF53448">
    <property type="entry name" value="Nucleotide-diphospho-sugar transferases"/>
    <property type="match status" value="1"/>
</dbReference>
<dbReference type="InterPro" id="IPR029044">
    <property type="entry name" value="Nucleotide-diphossugar_trans"/>
</dbReference>
<evidence type="ECO:0000313" key="5">
    <source>
        <dbReference type="Proteomes" id="UP000275256"/>
    </source>
</evidence>
<gene>
    <name evidence="4" type="ORF">EAX62_11205</name>
</gene>
<dbReference type="InterPro" id="IPR050065">
    <property type="entry name" value="GlmU-like"/>
</dbReference>
<dbReference type="PANTHER" id="PTHR43584:SF8">
    <property type="entry name" value="N-ACETYLMURAMATE ALPHA-1-PHOSPHATE URIDYLYLTRANSFERASE"/>
    <property type="match status" value="1"/>
</dbReference>
<evidence type="ECO:0000313" key="4">
    <source>
        <dbReference type="EMBL" id="RMB60238.1"/>
    </source>
</evidence>
<dbReference type="Pfam" id="PF00483">
    <property type="entry name" value="NTP_transferase"/>
    <property type="match status" value="1"/>
</dbReference>
<dbReference type="GO" id="GO:0016779">
    <property type="term" value="F:nucleotidyltransferase activity"/>
    <property type="evidence" value="ECO:0007669"/>
    <property type="project" value="UniProtKB-KW"/>
</dbReference>
<evidence type="ECO:0000259" key="3">
    <source>
        <dbReference type="Pfam" id="PF00483"/>
    </source>
</evidence>
<keyword evidence="5" id="KW-1185">Reference proteome</keyword>
<feature type="domain" description="Nucleotidyl transferase" evidence="3">
    <location>
        <begin position="27"/>
        <end position="161"/>
    </location>
</feature>
<dbReference type="InterPro" id="IPR005835">
    <property type="entry name" value="NTP_transferase_dom"/>
</dbReference>
<reference evidence="4 5" key="1">
    <citation type="submission" date="2018-10" db="EMBL/GenBank/DDBJ databases">
        <title>Tessaracoccus antarcticuss sp. nov., isolated from sediment.</title>
        <authorList>
            <person name="Zhou L.Y."/>
            <person name="Du Z.J."/>
        </authorList>
    </citation>
    <scope>NUCLEOTIDE SEQUENCE [LARGE SCALE GENOMIC DNA]</scope>
    <source>
        <strain evidence="4 5">JDX10</strain>
    </source>
</reference>
<evidence type="ECO:0000256" key="1">
    <source>
        <dbReference type="ARBA" id="ARBA00022679"/>
    </source>
</evidence>
<dbReference type="EMBL" id="REFW01000002">
    <property type="protein sequence ID" value="RMB60238.1"/>
    <property type="molecule type" value="Genomic_DNA"/>
</dbReference>
<dbReference type="PANTHER" id="PTHR43584">
    <property type="entry name" value="NUCLEOTIDYL TRANSFERASE"/>
    <property type="match status" value="1"/>
</dbReference>
<protein>
    <recommendedName>
        <fullName evidence="3">Nucleotidyl transferase domain-containing protein</fullName>
    </recommendedName>
</protein>
<dbReference type="Gene3D" id="3.90.550.10">
    <property type="entry name" value="Spore Coat Polysaccharide Biosynthesis Protein SpsA, Chain A"/>
    <property type="match status" value="1"/>
</dbReference>
<dbReference type="Proteomes" id="UP000275256">
    <property type="component" value="Unassembled WGS sequence"/>
</dbReference>